<feature type="region of interest" description="Disordered" evidence="1">
    <location>
        <begin position="1"/>
        <end position="105"/>
    </location>
</feature>
<organism evidence="2">
    <name type="scientific">Enterocloster bolteae</name>
    <dbReference type="NCBI Taxonomy" id="208479"/>
    <lineage>
        <taxon>Bacteria</taxon>
        <taxon>Bacillati</taxon>
        <taxon>Bacillota</taxon>
        <taxon>Clostridia</taxon>
        <taxon>Lachnospirales</taxon>
        <taxon>Lachnospiraceae</taxon>
        <taxon>Enterocloster</taxon>
    </lineage>
</organism>
<name>A0A6N2W3M1_9FIRM</name>
<accession>A0A6N2W3M1</accession>
<dbReference type="GeneID" id="23116376"/>
<dbReference type="Pfam" id="PF10719">
    <property type="entry name" value="ComFB"/>
    <property type="match status" value="1"/>
</dbReference>
<evidence type="ECO:0000313" key="2">
    <source>
        <dbReference type="EMBL" id="VYT37155.1"/>
    </source>
</evidence>
<sequence length="241" mass="26769">MPRKTNKTSHVLNLITNGSAPEQEAAVDEKKEEAQQEKKDAVTEAVQGGAPKEAAQGEAPKETAQGEASKETVREASPKETVQGGAPKETAQEAANPKEPVSRITANGDKTVIVVDETSQNDNISNKILDRLTDQLEEEIQGKLDHYHMVNVMEQILKRMNLKQYLKQYDVCMCSRCQADVMALILTRLPAKYVVVDESSTAPIIGFYESKFKVRILTEIIKACMDVKENPRHDRSGPYDK</sequence>
<evidence type="ECO:0000256" key="1">
    <source>
        <dbReference type="SAM" id="MobiDB-lite"/>
    </source>
</evidence>
<dbReference type="AlphaFoldDB" id="A0A6N2W3M1"/>
<feature type="compositionally biased region" description="Polar residues" evidence="1">
    <location>
        <begin position="8"/>
        <end position="20"/>
    </location>
</feature>
<feature type="compositionally biased region" description="Basic and acidic residues" evidence="1">
    <location>
        <begin position="68"/>
        <end position="78"/>
    </location>
</feature>
<reference evidence="2" key="1">
    <citation type="submission" date="2019-11" db="EMBL/GenBank/DDBJ databases">
        <authorList>
            <person name="Feng L."/>
        </authorList>
    </citation>
    <scope>NUCLEOTIDE SEQUENCE</scope>
    <source>
        <strain evidence="2">CbolteaeLFYP116</strain>
    </source>
</reference>
<protein>
    <submittedName>
        <fullName evidence="2">Late competence development protein ComFB</fullName>
    </submittedName>
</protein>
<dbReference type="RefSeq" id="WP_002577875.1">
    <property type="nucleotide sequence ID" value="NZ_BAABXO010000001.1"/>
</dbReference>
<dbReference type="InterPro" id="IPR019657">
    <property type="entry name" value="ComFB"/>
</dbReference>
<proteinExistence type="predicted"/>
<dbReference type="EMBL" id="CACRTF010000014">
    <property type="protein sequence ID" value="VYT37155.1"/>
    <property type="molecule type" value="Genomic_DNA"/>
</dbReference>
<gene>
    <name evidence="2" type="ORF">CBLFYP116_03277</name>
</gene>
<feature type="compositionally biased region" description="Basic and acidic residues" evidence="1">
    <location>
        <begin position="27"/>
        <end position="42"/>
    </location>
</feature>